<feature type="compositionally biased region" description="Basic and acidic residues" evidence="10">
    <location>
        <begin position="339"/>
        <end position="349"/>
    </location>
</feature>
<comment type="subcellular location">
    <subcellularLocation>
        <location evidence="1 9">Bacterial flagellum basal body</location>
    </subcellularLocation>
    <subcellularLocation>
        <location evidence="2">Cell membrane</location>
        <topology evidence="2">Multi-pass membrane protein</topology>
    </subcellularLocation>
</comment>
<proteinExistence type="inferred from homology"/>
<dbReference type="InterPro" id="IPR006182">
    <property type="entry name" value="FliF_N_dom"/>
</dbReference>
<evidence type="ECO:0000259" key="12">
    <source>
        <dbReference type="Pfam" id="PF01514"/>
    </source>
</evidence>
<dbReference type="GO" id="GO:0005886">
    <property type="term" value="C:plasma membrane"/>
    <property type="evidence" value="ECO:0007669"/>
    <property type="project" value="UniProtKB-SubCell"/>
</dbReference>
<dbReference type="InterPro" id="IPR000067">
    <property type="entry name" value="FlgMring_FliF"/>
</dbReference>
<evidence type="ECO:0000256" key="8">
    <source>
        <dbReference type="ARBA" id="ARBA00023143"/>
    </source>
</evidence>
<dbReference type="PRINTS" id="PR01009">
    <property type="entry name" value="FLGMRINGFLIF"/>
</dbReference>
<dbReference type="PANTHER" id="PTHR30046:SF0">
    <property type="entry name" value="FLAGELLAR M-RING PROTEIN"/>
    <property type="match status" value="1"/>
</dbReference>
<comment type="similarity">
    <text evidence="3 9">Belongs to the FliF family.</text>
</comment>
<evidence type="ECO:0000256" key="2">
    <source>
        <dbReference type="ARBA" id="ARBA00004651"/>
    </source>
</evidence>
<evidence type="ECO:0000256" key="3">
    <source>
        <dbReference type="ARBA" id="ARBA00007971"/>
    </source>
</evidence>
<dbReference type="Pfam" id="PF01514">
    <property type="entry name" value="YscJ_FliF"/>
    <property type="match status" value="1"/>
</dbReference>
<dbReference type="GO" id="GO:0071973">
    <property type="term" value="P:bacterial-type flagellum-dependent cell motility"/>
    <property type="evidence" value="ECO:0007669"/>
    <property type="project" value="InterPro"/>
</dbReference>
<organism evidence="14 15">
    <name type="scientific">Clostridium intestinale DSM 6191</name>
    <dbReference type="NCBI Taxonomy" id="1121320"/>
    <lineage>
        <taxon>Bacteria</taxon>
        <taxon>Bacillati</taxon>
        <taxon>Bacillota</taxon>
        <taxon>Clostridia</taxon>
        <taxon>Eubacteriales</taxon>
        <taxon>Clostridiaceae</taxon>
        <taxon>Clostridium</taxon>
    </lineage>
</organism>
<feature type="domain" description="Flagellar M-ring C-terminal" evidence="13">
    <location>
        <begin position="254"/>
        <end position="398"/>
    </location>
</feature>
<dbReference type="InterPro" id="IPR045851">
    <property type="entry name" value="AMP-bd_C_sf"/>
</dbReference>
<evidence type="ECO:0000256" key="4">
    <source>
        <dbReference type="ARBA" id="ARBA00022475"/>
    </source>
</evidence>
<keyword evidence="7 11" id="KW-0472">Membrane</keyword>
<reference evidence="14 15" key="1">
    <citation type="submission" date="2016-11" db="EMBL/GenBank/DDBJ databases">
        <authorList>
            <person name="Jaros S."/>
            <person name="Januszkiewicz K."/>
            <person name="Wedrychowicz H."/>
        </authorList>
    </citation>
    <scope>NUCLEOTIDE SEQUENCE [LARGE SCALE GENOMIC DNA]</scope>
    <source>
        <strain evidence="14 15">DSM 6191</strain>
    </source>
</reference>
<feature type="transmembrane region" description="Helical" evidence="11">
    <location>
        <begin position="21"/>
        <end position="43"/>
    </location>
</feature>
<keyword evidence="5 11" id="KW-0812">Transmembrane</keyword>
<evidence type="ECO:0000256" key="9">
    <source>
        <dbReference type="PIRNR" id="PIRNR004862"/>
    </source>
</evidence>
<dbReference type="NCBIfam" id="TIGR00206">
    <property type="entry name" value="fliF"/>
    <property type="match status" value="1"/>
</dbReference>
<dbReference type="Gene3D" id="3.30.300.30">
    <property type="match status" value="1"/>
</dbReference>
<evidence type="ECO:0000256" key="5">
    <source>
        <dbReference type="ARBA" id="ARBA00022692"/>
    </source>
</evidence>
<evidence type="ECO:0000256" key="6">
    <source>
        <dbReference type="ARBA" id="ARBA00022989"/>
    </source>
</evidence>
<dbReference type="InterPro" id="IPR013556">
    <property type="entry name" value="Flag_M-ring_C"/>
</dbReference>
<feature type="compositionally biased region" description="Polar residues" evidence="10">
    <location>
        <begin position="291"/>
        <end position="318"/>
    </location>
</feature>
<evidence type="ECO:0000313" key="14">
    <source>
        <dbReference type="EMBL" id="SHI05233.1"/>
    </source>
</evidence>
<evidence type="ECO:0000259" key="13">
    <source>
        <dbReference type="Pfam" id="PF08345"/>
    </source>
</evidence>
<evidence type="ECO:0000256" key="10">
    <source>
        <dbReference type="SAM" id="MobiDB-lite"/>
    </source>
</evidence>
<protein>
    <recommendedName>
        <fullName evidence="9">Flagellar M-ring protein</fullName>
    </recommendedName>
</protein>
<dbReference type="GO" id="GO:0009431">
    <property type="term" value="C:bacterial-type flagellum basal body, MS ring"/>
    <property type="evidence" value="ECO:0007669"/>
    <property type="project" value="InterPro"/>
</dbReference>
<keyword evidence="14" id="KW-0282">Flagellum</keyword>
<keyword evidence="4" id="KW-1003">Cell membrane</keyword>
<name>A0A1M5Y134_9CLOT</name>
<evidence type="ECO:0000313" key="15">
    <source>
        <dbReference type="Proteomes" id="UP000184241"/>
    </source>
</evidence>
<dbReference type="RefSeq" id="WP_073018648.1">
    <property type="nucleotide sequence ID" value="NZ_FQXU01000005.1"/>
</dbReference>
<dbReference type="PIRSF" id="PIRSF004862">
    <property type="entry name" value="FliF"/>
    <property type="match status" value="1"/>
</dbReference>
<dbReference type="GO" id="GO:0003774">
    <property type="term" value="F:cytoskeletal motor activity"/>
    <property type="evidence" value="ECO:0007669"/>
    <property type="project" value="InterPro"/>
</dbReference>
<keyword evidence="14" id="KW-0969">Cilium</keyword>
<comment type="function">
    <text evidence="9">The M ring may be actively involved in energy transduction.</text>
</comment>
<evidence type="ECO:0000256" key="11">
    <source>
        <dbReference type="SAM" id="Phobius"/>
    </source>
</evidence>
<dbReference type="PANTHER" id="PTHR30046">
    <property type="entry name" value="FLAGELLAR M-RING PROTEIN"/>
    <property type="match status" value="1"/>
</dbReference>
<dbReference type="InterPro" id="IPR043427">
    <property type="entry name" value="YscJ/FliF"/>
</dbReference>
<feature type="region of interest" description="Disordered" evidence="10">
    <location>
        <begin position="291"/>
        <end position="349"/>
    </location>
</feature>
<dbReference type="Pfam" id="PF08345">
    <property type="entry name" value="YscJ_FliF_C"/>
    <property type="match status" value="1"/>
</dbReference>
<gene>
    <name evidence="14" type="ORF">SAMN02745941_01746</name>
</gene>
<evidence type="ECO:0000256" key="1">
    <source>
        <dbReference type="ARBA" id="ARBA00004117"/>
    </source>
</evidence>
<keyword evidence="6 11" id="KW-1133">Transmembrane helix</keyword>
<sequence length="520" mass="57033">MEKIKEIIKKFQEKFKSLSKGVKISLIIALVALVVGIITFSFYSSKNKYGILFSDLEASDAQTITAKLKEAKVDMKIDGQSILVPKEKVSELRLELATEIKSGSKGYELMDQSSSFGMTDEEFQVKKIRMLQGELEKTIKSFSQIEAARVHITPAQSSVFVKDKTPGKAAVYIQLKAGKTLENDQVKSIVALVSGSTENIPNENVEVMDSDMNLLSKGLFDDNGVASSTSVDKQRAAEKQFEKELQQAIIALYEPVLGKGKISAQVNADLDFDSTSQTQLVIDPNKVIVSQETSKDVNQNGTTTNGASPVDNNSSNTIETENGSGTSSSEKQTTNYESGRTETKTIKAEGGIRRVTASVMVDGNLDAATQEQMSKSIANAIGLKADRGDEISVIGMTFDPSANQEAKAQLDAMQEEIAKQERMTLIRNIAIGAGIGIIAIIALILFLRSRRKKDATDEPHILDIVVGEQIKPKEPVVYNPIDFEPNDEASHIESEVKKYAKEKPEQVVEILKSWLNERER</sequence>
<keyword evidence="14" id="KW-0966">Cell projection</keyword>
<dbReference type="AlphaFoldDB" id="A0A1M5Y134"/>
<evidence type="ECO:0000256" key="7">
    <source>
        <dbReference type="ARBA" id="ARBA00023136"/>
    </source>
</evidence>
<accession>A0A1M5Y134</accession>
<dbReference type="EMBL" id="FQXU01000005">
    <property type="protein sequence ID" value="SHI05233.1"/>
    <property type="molecule type" value="Genomic_DNA"/>
</dbReference>
<dbReference type="Proteomes" id="UP000184241">
    <property type="component" value="Unassembled WGS sequence"/>
</dbReference>
<feature type="transmembrane region" description="Helical" evidence="11">
    <location>
        <begin position="429"/>
        <end position="447"/>
    </location>
</feature>
<feature type="domain" description="Flagellar M-ring N-terminal" evidence="12">
    <location>
        <begin position="45"/>
        <end position="216"/>
    </location>
</feature>
<feature type="compositionally biased region" description="Low complexity" evidence="10">
    <location>
        <begin position="319"/>
        <end position="330"/>
    </location>
</feature>
<keyword evidence="8 9" id="KW-0975">Bacterial flagellum</keyword>